<comment type="caution">
    <text evidence="1">The sequence shown here is derived from an EMBL/GenBank/DDBJ whole genome shotgun (WGS) entry which is preliminary data.</text>
</comment>
<dbReference type="Proteomes" id="UP000436822">
    <property type="component" value="Unassembled WGS sequence"/>
</dbReference>
<gene>
    <name evidence="1" type="ORF">KIN_21860</name>
</gene>
<dbReference type="AlphaFoldDB" id="A0A6N6JIU6"/>
<dbReference type="Gene3D" id="2.130.10.10">
    <property type="entry name" value="YVTN repeat-like/Quinoprotein amine dehydrogenase"/>
    <property type="match status" value="1"/>
</dbReference>
<accession>A0A6N6JIU6</accession>
<evidence type="ECO:0000313" key="2">
    <source>
        <dbReference type="Proteomes" id="UP000436822"/>
    </source>
</evidence>
<dbReference type="OrthoDB" id="9764804at2"/>
<proteinExistence type="predicted"/>
<dbReference type="EMBL" id="BLJE01000002">
    <property type="protein sequence ID" value="GFE65112.1"/>
    <property type="molecule type" value="Genomic_DNA"/>
</dbReference>
<dbReference type="RefSeq" id="WP_159806789.1">
    <property type="nucleotide sequence ID" value="NZ_BLJE01000002.1"/>
</dbReference>
<dbReference type="InterPro" id="IPR015943">
    <property type="entry name" value="WD40/YVTN_repeat-like_dom_sf"/>
</dbReference>
<keyword evidence="2" id="KW-1185">Reference proteome</keyword>
<sequence length="60" mass="6626">MPEPDLTILVCKTKGAFLLRPDKDNRHRSIDGPFCDGWPISHMVGDPETGVMWAGDNGET</sequence>
<evidence type="ECO:0000313" key="1">
    <source>
        <dbReference type="EMBL" id="GFE65112.1"/>
    </source>
</evidence>
<reference evidence="1 2" key="1">
    <citation type="submission" date="2019-12" db="EMBL/GenBank/DDBJ databases">
        <title>Litoreibacter badius sp. nov., a novel bacteriochlorophyll a-containing bacterium in the genus Litoreibacter.</title>
        <authorList>
            <person name="Kanamuro M."/>
            <person name="Takabe Y."/>
            <person name="Mori K."/>
            <person name="Takaichi S."/>
            <person name="Hanada S."/>
        </authorList>
    </citation>
    <scope>NUCLEOTIDE SEQUENCE [LARGE SCALE GENOMIC DNA]</scope>
    <source>
        <strain evidence="1 2">K6</strain>
    </source>
</reference>
<protein>
    <submittedName>
        <fullName evidence="1">Uncharacterized protein</fullName>
    </submittedName>
</protein>
<organism evidence="1 2">
    <name type="scientific">Litoreibacter roseus</name>
    <dbReference type="NCBI Taxonomy" id="2601869"/>
    <lineage>
        <taxon>Bacteria</taxon>
        <taxon>Pseudomonadati</taxon>
        <taxon>Pseudomonadota</taxon>
        <taxon>Alphaproteobacteria</taxon>
        <taxon>Rhodobacterales</taxon>
        <taxon>Roseobacteraceae</taxon>
        <taxon>Litoreibacter</taxon>
    </lineage>
</organism>
<name>A0A6N6JIU6_9RHOB</name>